<dbReference type="AlphaFoldDB" id="A0A7K1TCZ6"/>
<evidence type="ECO:0000313" key="3">
    <source>
        <dbReference type="EMBL" id="MVN76274.1"/>
    </source>
</evidence>
<reference evidence="3 4" key="1">
    <citation type="submission" date="2019-12" db="EMBL/GenBank/DDBJ databases">
        <title>Hymenobacter sp. HMF4947 Genome sequencing and assembly.</title>
        <authorList>
            <person name="Kang H."/>
            <person name="Cha I."/>
            <person name="Kim H."/>
            <person name="Joh K."/>
        </authorList>
    </citation>
    <scope>NUCLEOTIDE SEQUENCE [LARGE SCALE GENOMIC DNA]</scope>
    <source>
        <strain evidence="3 4">HMF4947</strain>
    </source>
</reference>
<dbReference type="Proteomes" id="UP000441336">
    <property type="component" value="Unassembled WGS sequence"/>
</dbReference>
<evidence type="ECO:0000256" key="1">
    <source>
        <dbReference type="SAM" id="MobiDB-lite"/>
    </source>
</evidence>
<gene>
    <name evidence="3" type="ORF">GO988_08050</name>
</gene>
<keyword evidence="2" id="KW-1133">Transmembrane helix</keyword>
<name>A0A7K1TCZ6_9BACT</name>
<sequence length="67" mass="7130">MASPHFSVGQHASSPERRYRRSAFNGAKQLEAAGAKHRRVLWIMGLLTVALVGALVVVAVHLAGGPK</sequence>
<dbReference type="EMBL" id="WQKZ01000002">
    <property type="protein sequence ID" value="MVN76274.1"/>
    <property type="molecule type" value="Genomic_DNA"/>
</dbReference>
<keyword evidence="4" id="KW-1185">Reference proteome</keyword>
<evidence type="ECO:0000313" key="4">
    <source>
        <dbReference type="Proteomes" id="UP000441336"/>
    </source>
</evidence>
<organism evidence="3 4">
    <name type="scientific">Hymenobacter ginkgonis</name>
    <dbReference type="NCBI Taxonomy" id="2682976"/>
    <lineage>
        <taxon>Bacteria</taxon>
        <taxon>Pseudomonadati</taxon>
        <taxon>Bacteroidota</taxon>
        <taxon>Cytophagia</taxon>
        <taxon>Cytophagales</taxon>
        <taxon>Hymenobacteraceae</taxon>
        <taxon>Hymenobacter</taxon>
    </lineage>
</organism>
<feature type="transmembrane region" description="Helical" evidence="2">
    <location>
        <begin position="40"/>
        <end position="64"/>
    </location>
</feature>
<evidence type="ECO:0000256" key="2">
    <source>
        <dbReference type="SAM" id="Phobius"/>
    </source>
</evidence>
<comment type="caution">
    <text evidence="3">The sequence shown here is derived from an EMBL/GenBank/DDBJ whole genome shotgun (WGS) entry which is preliminary data.</text>
</comment>
<dbReference type="RefSeq" id="WP_157563996.1">
    <property type="nucleotide sequence ID" value="NZ_WQKZ01000002.1"/>
</dbReference>
<accession>A0A7K1TCZ6</accession>
<feature type="region of interest" description="Disordered" evidence="1">
    <location>
        <begin position="1"/>
        <end position="20"/>
    </location>
</feature>
<keyword evidence="2" id="KW-0812">Transmembrane</keyword>
<keyword evidence="2" id="KW-0472">Membrane</keyword>
<proteinExistence type="predicted"/>
<protein>
    <submittedName>
        <fullName evidence="3">Uncharacterized protein</fullName>
    </submittedName>
</protein>